<dbReference type="SMART" id="SM00387">
    <property type="entry name" value="HATPase_c"/>
    <property type="match status" value="1"/>
</dbReference>
<keyword evidence="14" id="KW-1185">Reference proteome</keyword>
<dbReference type="SUPFAM" id="SSF55785">
    <property type="entry name" value="PYP-like sensor domain (PAS domain)"/>
    <property type="match status" value="5"/>
</dbReference>
<dbReference type="GO" id="GO:0016301">
    <property type="term" value="F:kinase activity"/>
    <property type="evidence" value="ECO:0007669"/>
    <property type="project" value="UniProtKB-KW"/>
</dbReference>
<dbReference type="InterPro" id="IPR000700">
    <property type="entry name" value="PAS-assoc_C"/>
</dbReference>
<dbReference type="PROSITE" id="PS50109">
    <property type="entry name" value="HIS_KIN"/>
    <property type="match status" value="1"/>
</dbReference>
<dbReference type="Proteomes" id="UP000565521">
    <property type="component" value="Unassembled WGS sequence"/>
</dbReference>
<gene>
    <name evidence="13" type="ORF">HW554_03600</name>
</gene>
<dbReference type="InterPro" id="IPR005467">
    <property type="entry name" value="His_kinase_dom"/>
</dbReference>
<dbReference type="SUPFAM" id="SSF55874">
    <property type="entry name" value="ATPase domain of HSP90 chaperone/DNA topoisomerase II/histidine kinase"/>
    <property type="match status" value="1"/>
</dbReference>
<feature type="compositionally biased region" description="Basic and acidic residues" evidence="9">
    <location>
        <begin position="1"/>
        <end position="10"/>
    </location>
</feature>
<evidence type="ECO:0000256" key="6">
    <source>
        <dbReference type="ARBA" id="ARBA00022989"/>
    </source>
</evidence>
<dbReference type="InterPro" id="IPR035965">
    <property type="entry name" value="PAS-like_dom_sf"/>
</dbReference>
<dbReference type="PROSITE" id="PS50112">
    <property type="entry name" value="PAS"/>
    <property type="match status" value="1"/>
</dbReference>
<dbReference type="PROSITE" id="PS50113">
    <property type="entry name" value="PAC"/>
    <property type="match status" value="1"/>
</dbReference>
<dbReference type="GO" id="GO:0000160">
    <property type="term" value="P:phosphorelay signal transduction system"/>
    <property type="evidence" value="ECO:0007669"/>
    <property type="project" value="UniProtKB-KW"/>
</dbReference>
<evidence type="ECO:0000313" key="13">
    <source>
        <dbReference type="EMBL" id="NVO30281.1"/>
    </source>
</evidence>
<dbReference type="PANTHER" id="PTHR24421">
    <property type="entry name" value="NITRATE/NITRITE SENSOR PROTEIN NARX-RELATED"/>
    <property type="match status" value="1"/>
</dbReference>
<keyword evidence="3" id="KW-0808">Transferase</keyword>
<keyword evidence="4" id="KW-0812">Transmembrane</keyword>
<evidence type="ECO:0000259" key="12">
    <source>
        <dbReference type="PROSITE" id="PS50113"/>
    </source>
</evidence>
<protein>
    <submittedName>
        <fullName evidence="13">PAS domain-containing protein</fullName>
    </submittedName>
</protein>
<dbReference type="PANTHER" id="PTHR24421:SF37">
    <property type="entry name" value="SENSOR HISTIDINE KINASE NARS"/>
    <property type="match status" value="1"/>
</dbReference>
<dbReference type="NCBIfam" id="TIGR00229">
    <property type="entry name" value="sensory_box"/>
    <property type="match status" value="1"/>
</dbReference>
<feature type="domain" description="PAC" evidence="12">
    <location>
        <begin position="389"/>
        <end position="442"/>
    </location>
</feature>
<organism evidence="13 14">
    <name type="scientific">Hymenobacter lapidiphilus</name>
    <dbReference type="NCBI Taxonomy" id="2608003"/>
    <lineage>
        <taxon>Bacteria</taxon>
        <taxon>Pseudomonadati</taxon>
        <taxon>Bacteroidota</taxon>
        <taxon>Cytophagia</taxon>
        <taxon>Cytophagales</taxon>
        <taxon>Hymenobacteraceae</taxon>
        <taxon>Hymenobacter</taxon>
    </lineage>
</organism>
<dbReference type="InterPro" id="IPR013656">
    <property type="entry name" value="PAS_4"/>
</dbReference>
<evidence type="ECO:0000256" key="7">
    <source>
        <dbReference type="ARBA" id="ARBA00023012"/>
    </source>
</evidence>
<dbReference type="EMBL" id="JABKAU010000004">
    <property type="protein sequence ID" value="NVO30281.1"/>
    <property type="molecule type" value="Genomic_DNA"/>
</dbReference>
<dbReference type="CDD" id="cd00130">
    <property type="entry name" value="PAS"/>
    <property type="match status" value="1"/>
</dbReference>
<dbReference type="InterPro" id="IPR050482">
    <property type="entry name" value="Sensor_HK_TwoCompSys"/>
</dbReference>
<dbReference type="Pfam" id="PF02518">
    <property type="entry name" value="HATPase_c"/>
    <property type="match status" value="1"/>
</dbReference>
<dbReference type="InterPro" id="IPR003594">
    <property type="entry name" value="HATPase_dom"/>
</dbReference>
<feature type="domain" description="Histidine kinase" evidence="10">
    <location>
        <begin position="841"/>
        <end position="928"/>
    </location>
</feature>
<dbReference type="Gene3D" id="3.30.450.20">
    <property type="entry name" value="PAS domain"/>
    <property type="match status" value="5"/>
</dbReference>
<dbReference type="Pfam" id="PF08448">
    <property type="entry name" value="PAS_4"/>
    <property type="match status" value="3"/>
</dbReference>
<dbReference type="InterPro" id="IPR036890">
    <property type="entry name" value="HATPase_C_sf"/>
</dbReference>
<evidence type="ECO:0000259" key="10">
    <source>
        <dbReference type="PROSITE" id="PS50109"/>
    </source>
</evidence>
<dbReference type="AlphaFoldDB" id="A0A7Y7PM13"/>
<keyword evidence="6" id="KW-1133">Transmembrane helix</keyword>
<evidence type="ECO:0000256" key="9">
    <source>
        <dbReference type="SAM" id="MobiDB-lite"/>
    </source>
</evidence>
<feature type="domain" description="PAS" evidence="11">
    <location>
        <begin position="27"/>
        <end position="71"/>
    </location>
</feature>
<reference evidence="13 14" key="1">
    <citation type="submission" date="2020-05" db="EMBL/GenBank/DDBJ databases">
        <title>Hymenobacter terrestris sp. nov. and Hymenobacter lapidiphilus sp. nov., isolated from regoliths in Antarctica.</title>
        <authorList>
            <person name="Sedlacek I."/>
            <person name="Pantucek R."/>
            <person name="Zeman M."/>
            <person name="Holochova P."/>
            <person name="Kralova S."/>
            <person name="Stankova E."/>
            <person name="Sedo O."/>
            <person name="Micenkova L."/>
            <person name="Svec P."/>
            <person name="Gupta V."/>
            <person name="Sood U."/>
            <person name="Korpole U.S."/>
            <person name="Lal R."/>
        </authorList>
    </citation>
    <scope>NUCLEOTIDE SEQUENCE [LARGE SCALE GENOMIC DNA]</scope>
    <source>
        <strain evidence="13 14">P5342</strain>
    </source>
</reference>
<evidence type="ECO:0000256" key="8">
    <source>
        <dbReference type="ARBA" id="ARBA00023136"/>
    </source>
</evidence>
<accession>A0A7Y7PM13</accession>
<dbReference type="Gene3D" id="3.30.565.10">
    <property type="entry name" value="Histidine kinase-like ATPase, C-terminal domain"/>
    <property type="match status" value="1"/>
</dbReference>
<keyword evidence="2" id="KW-1003">Cell membrane</keyword>
<sequence length="930" mass="102493">MRKNKSEVPRPTEPPLSQVPVGNTTGSGTDAESLLQALPWGVVVLDAHGTLLRLNQQAARWWGVPQQELQGARLAQAPPGTLPADLLRALVEVTSSHPAQTSQEFFLPHHQQWITMASARQATDWVVYWQDITAQKQAQPQYKAQQTATDTLLRRTEAMARTEALQAELPAGRAQQLRAREREIFYQMFEQTPAVIALLRGPEHRIELYNDAFQRLYPGRGELRGRPMGEVAPEAASQGFVDLLDGVYHTGKTFSGTEVPLLMAQPGGQPPKLHYFNFTYQRFEENGQPAGISVFAYDVAEQVLARRELETQRQRQQELFEQAPVAMGVFAGPDYVVQVCNPKLEAIWGRAAAEVLGRPLFEALPEIRDQDFRELLDGVRATGKPYVAHGMSARILHHGKLTTVYLDFVYHPLRDAQGTITAVAAVATDVSAREGVEAQLLAFNAGLEQQVAERTQALGESQARLQSVFDAVTTIVVLMRAVRDEQGGILDFEFLLVNPATQAYYLGQTVIGQRFSELNPGIRRTPVFARLVAVVETGQRADFEVQDDHEGLNSWFRLVGVKIGDGLLYTAEDITPRKLLEQAQTKSFALLQQSEAVAAMGSWDYDLGTQELTWSDGLYQLFGRPVGSPVQLQVFLDAVVDDDRPAAARLLRTLAAGSSRFDAPLRLRVGEQVKTVRFKAVPIPDVPGEAERVLGVCLDVSDVQRLEEENLALKLDRHKELLMAILQAQEDERRRLGEVLHNGLGQVLYATKLRLDQLDTPALHALPALAGLHQQTASLLAEAMRQNRTLAHELVPTSLIDFGLAAAVRDVCRDLSTPQLRIDCHTLGEEPALPQPVQVTLFRLAQELALNIVRHAGATDALLELETLPGGVSLRAEDNGHGFDPQTVAEGLGLRTVRNAVALLGGTVAVDSSPEFGTHVRLRIPLPLFS</sequence>
<evidence type="ECO:0000313" key="14">
    <source>
        <dbReference type="Proteomes" id="UP000565521"/>
    </source>
</evidence>
<dbReference type="CDD" id="cd16917">
    <property type="entry name" value="HATPase_UhpB-NarQ-NarX-like"/>
    <property type="match status" value="1"/>
</dbReference>
<dbReference type="RefSeq" id="WP_176906979.1">
    <property type="nucleotide sequence ID" value="NZ_JABKAU010000004.1"/>
</dbReference>
<dbReference type="InterPro" id="IPR000014">
    <property type="entry name" value="PAS"/>
</dbReference>
<feature type="region of interest" description="Disordered" evidence="9">
    <location>
        <begin position="1"/>
        <end position="30"/>
    </location>
</feature>
<name>A0A7Y7PM13_9BACT</name>
<evidence type="ECO:0000256" key="2">
    <source>
        <dbReference type="ARBA" id="ARBA00022475"/>
    </source>
</evidence>
<proteinExistence type="predicted"/>
<dbReference type="GO" id="GO:0005886">
    <property type="term" value="C:plasma membrane"/>
    <property type="evidence" value="ECO:0007669"/>
    <property type="project" value="UniProtKB-SubCell"/>
</dbReference>
<dbReference type="SMART" id="SM00091">
    <property type="entry name" value="PAS"/>
    <property type="match status" value="5"/>
</dbReference>
<keyword evidence="8" id="KW-0472">Membrane</keyword>
<comment type="subcellular location">
    <subcellularLocation>
        <location evidence="1">Cell membrane</location>
        <topology evidence="1">Multi-pass membrane protein</topology>
    </subcellularLocation>
</comment>
<evidence type="ECO:0000256" key="4">
    <source>
        <dbReference type="ARBA" id="ARBA00022692"/>
    </source>
</evidence>
<feature type="compositionally biased region" description="Polar residues" evidence="9">
    <location>
        <begin position="20"/>
        <end position="30"/>
    </location>
</feature>
<keyword evidence="7" id="KW-0902">Two-component regulatory system</keyword>
<keyword evidence="5" id="KW-0418">Kinase</keyword>
<evidence type="ECO:0000256" key="5">
    <source>
        <dbReference type="ARBA" id="ARBA00022777"/>
    </source>
</evidence>
<comment type="caution">
    <text evidence="13">The sequence shown here is derived from an EMBL/GenBank/DDBJ whole genome shotgun (WGS) entry which is preliminary data.</text>
</comment>
<evidence type="ECO:0000256" key="1">
    <source>
        <dbReference type="ARBA" id="ARBA00004651"/>
    </source>
</evidence>
<evidence type="ECO:0000259" key="11">
    <source>
        <dbReference type="PROSITE" id="PS50112"/>
    </source>
</evidence>
<evidence type="ECO:0000256" key="3">
    <source>
        <dbReference type="ARBA" id="ARBA00022679"/>
    </source>
</evidence>